<dbReference type="AlphaFoldDB" id="A0A7D4CKK5"/>
<keyword evidence="1" id="KW-0472">Membrane</keyword>
<dbReference type="KEGG" id="hsai:HPS36_06890"/>
<dbReference type="Proteomes" id="UP000505020">
    <property type="component" value="Chromosome"/>
</dbReference>
<feature type="transmembrane region" description="Helical" evidence="1">
    <location>
        <begin position="92"/>
        <end position="115"/>
    </location>
</feature>
<accession>A0A7D4CKK5</accession>
<evidence type="ECO:0008006" key="4">
    <source>
        <dbReference type="Google" id="ProtNLM"/>
    </source>
</evidence>
<sequence length="136" mass="14598">MLRPRYHRFAAFGLGVGTGGALLWLGIDVLLSSAVAVALAVSVAFQFRTNREFPDRWTGSGWRNDRWTLLSLAVTNFAALVGVRWLPLPNGYGAAVSFLIIFVGVSAYLGGLLAAKERGPFDDERSVGNTGVPEGD</sequence>
<keyword evidence="1" id="KW-1133">Transmembrane helix</keyword>
<protein>
    <recommendedName>
        <fullName evidence="4">Sterol desaturase</fullName>
    </recommendedName>
</protein>
<feature type="transmembrane region" description="Helical" evidence="1">
    <location>
        <begin position="22"/>
        <end position="47"/>
    </location>
</feature>
<keyword evidence="3" id="KW-1185">Reference proteome</keyword>
<evidence type="ECO:0000313" key="2">
    <source>
        <dbReference type="EMBL" id="QKG92581.1"/>
    </source>
</evidence>
<name>A0A7D4CKK5_9EURY</name>
<feature type="transmembrane region" description="Helical" evidence="1">
    <location>
        <begin position="67"/>
        <end position="86"/>
    </location>
</feature>
<dbReference type="EMBL" id="CP053941">
    <property type="protein sequence ID" value="QKG92581.1"/>
    <property type="molecule type" value="Genomic_DNA"/>
</dbReference>
<reference evidence="2 3" key="1">
    <citation type="submission" date="2020-05" db="EMBL/GenBank/DDBJ databases">
        <title>Halorubrum RHB-C sp.nov., an extremely halophilic archaeon isolated from solar salt farm.</title>
        <authorList>
            <person name="Ho H."/>
            <person name="Danganan R.E."/>
            <person name="Dedeles G.R."/>
            <person name="Kim S.-G."/>
        </authorList>
    </citation>
    <scope>NUCLEOTIDE SEQUENCE [LARGE SCALE GENOMIC DNA]</scope>
    <source>
        <strain evidence="2 3">RHB-C</strain>
    </source>
</reference>
<gene>
    <name evidence="2" type="ORF">HPS36_06890</name>
</gene>
<organism evidence="2 3">
    <name type="scientific">Halorubrum salinarum</name>
    <dbReference type="NCBI Taxonomy" id="2739057"/>
    <lineage>
        <taxon>Archaea</taxon>
        <taxon>Methanobacteriati</taxon>
        <taxon>Methanobacteriota</taxon>
        <taxon>Stenosarchaea group</taxon>
        <taxon>Halobacteria</taxon>
        <taxon>Halobacteriales</taxon>
        <taxon>Haloferacaceae</taxon>
        <taxon>Halorubrum</taxon>
    </lineage>
</organism>
<keyword evidence="1" id="KW-0812">Transmembrane</keyword>
<dbReference type="RefSeq" id="WP_137716778.1">
    <property type="nucleotide sequence ID" value="NZ_CP053941.1"/>
</dbReference>
<proteinExistence type="predicted"/>
<dbReference type="GeneID" id="55594714"/>
<evidence type="ECO:0000256" key="1">
    <source>
        <dbReference type="SAM" id="Phobius"/>
    </source>
</evidence>
<evidence type="ECO:0000313" key="3">
    <source>
        <dbReference type="Proteomes" id="UP000505020"/>
    </source>
</evidence>